<evidence type="ECO:0000313" key="3">
    <source>
        <dbReference type="EMBL" id="KAI3436402.1"/>
    </source>
</evidence>
<dbReference type="InterPro" id="IPR002937">
    <property type="entry name" value="Amino_oxidase"/>
</dbReference>
<dbReference type="PANTHER" id="PTHR42923:SF46">
    <property type="entry name" value="AMINE OXIDASE"/>
    <property type="match status" value="1"/>
</dbReference>
<sequence length="563" mass="61556">MQALHVTGAPSAVTIRWPSQNQQARHGGRARRHSAVRLAAASEPAVSFEPGPKKKKVLVVGGGWAGFGATKHLAEQGYDVTLLDAAPNPGGLSAGWRTPQGRAVEAGVKGFWYQYANIFSMVKELGIPWPFTDFETSGFWGSNGKLITQAPVFSKLPRLPAVIGQFVHTARLFDALPLADRATIIPWLYSAIDLGSVPGSYERYDSMTALELFRRYNITQAAYENFLKPTLLVGLFAPPEELSAAVVIETLYYYALAHQSDFDVCWCKGSVSELIFEPLIESIRQKGGKIQGGRLVSGIETNSGGDVTALVSRDTATGVEERHQADAVIFAISIAGMQRLVQANPVLGQRKEFRDMMNLKSIDCIATRIWFDRKMETRFPVNVLADFEQDCGATYFNLSYLQDEYKGEPGTVIAADFYGASRLLPLSDEDIVRKVQSNIARCEPAFAEAQVVDSAVLRFPRAVTHFSPGSAKYRPTQTTSFNNLFIAGDWVKGLDHGANGLSQERAWVSGLAAANLAVQRLGQGRLAEILPVEPDEPHITAAREANKALKSLIYNSGIKSPFL</sequence>
<gene>
    <name evidence="3" type="ORF">D9Q98_005819</name>
</gene>
<dbReference type="AlphaFoldDB" id="A0A9D4TXK4"/>
<evidence type="ECO:0000256" key="1">
    <source>
        <dbReference type="SAM" id="MobiDB-lite"/>
    </source>
</evidence>
<proteinExistence type="predicted"/>
<accession>A0A9D4TXK4</accession>
<comment type="caution">
    <text evidence="3">The sequence shown here is derived from an EMBL/GenBank/DDBJ whole genome shotgun (WGS) entry which is preliminary data.</text>
</comment>
<protein>
    <recommendedName>
        <fullName evidence="2">Amine oxidase domain-containing protein</fullName>
    </recommendedName>
</protein>
<reference evidence="3" key="1">
    <citation type="journal article" date="2019" name="Plant J.">
        <title>Chlorella vulgaris genome assembly and annotation reveals the molecular basis for metabolic acclimation to high light conditions.</title>
        <authorList>
            <person name="Cecchin M."/>
            <person name="Marcolungo L."/>
            <person name="Rossato M."/>
            <person name="Girolomoni L."/>
            <person name="Cosentino E."/>
            <person name="Cuine S."/>
            <person name="Li-Beisson Y."/>
            <person name="Delledonne M."/>
            <person name="Ballottari M."/>
        </authorList>
    </citation>
    <scope>NUCLEOTIDE SEQUENCE</scope>
    <source>
        <strain evidence="3">211/11P</strain>
    </source>
</reference>
<organism evidence="3 4">
    <name type="scientific">Chlorella vulgaris</name>
    <name type="common">Green alga</name>
    <dbReference type="NCBI Taxonomy" id="3077"/>
    <lineage>
        <taxon>Eukaryota</taxon>
        <taxon>Viridiplantae</taxon>
        <taxon>Chlorophyta</taxon>
        <taxon>core chlorophytes</taxon>
        <taxon>Trebouxiophyceae</taxon>
        <taxon>Chlorellales</taxon>
        <taxon>Chlorellaceae</taxon>
        <taxon>Chlorella clade</taxon>
        <taxon>Chlorella</taxon>
    </lineage>
</organism>
<dbReference type="Gene3D" id="3.50.50.60">
    <property type="entry name" value="FAD/NAD(P)-binding domain"/>
    <property type="match status" value="1"/>
</dbReference>
<dbReference type="Pfam" id="PF01593">
    <property type="entry name" value="Amino_oxidase"/>
    <property type="match status" value="1"/>
</dbReference>
<dbReference type="GO" id="GO:0016491">
    <property type="term" value="F:oxidoreductase activity"/>
    <property type="evidence" value="ECO:0007669"/>
    <property type="project" value="InterPro"/>
</dbReference>
<name>A0A9D4TXK4_CHLVU</name>
<feature type="region of interest" description="Disordered" evidence="1">
    <location>
        <begin position="1"/>
        <end position="29"/>
    </location>
</feature>
<keyword evidence="4" id="KW-1185">Reference proteome</keyword>
<feature type="domain" description="Amine oxidase" evidence="2">
    <location>
        <begin position="65"/>
        <end position="515"/>
    </location>
</feature>
<dbReference type="InterPro" id="IPR036188">
    <property type="entry name" value="FAD/NAD-bd_sf"/>
</dbReference>
<dbReference type="PRINTS" id="PR00419">
    <property type="entry name" value="ADXRDTASE"/>
</dbReference>
<dbReference type="Proteomes" id="UP001055712">
    <property type="component" value="Unassembled WGS sequence"/>
</dbReference>
<evidence type="ECO:0000313" key="4">
    <source>
        <dbReference type="Proteomes" id="UP001055712"/>
    </source>
</evidence>
<dbReference type="OrthoDB" id="2219495at2759"/>
<dbReference type="InterPro" id="IPR050464">
    <property type="entry name" value="Zeta_carotene_desat/Oxidored"/>
</dbReference>
<dbReference type="PANTHER" id="PTHR42923">
    <property type="entry name" value="PROTOPORPHYRINOGEN OXIDASE"/>
    <property type="match status" value="1"/>
</dbReference>
<reference evidence="3" key="2">
    <citation type="submission" date="2020-11" db="EMBL/GenBank/DDBJ databases">
        <authorList>
            <person name="Cecchin M."/>
            <person name="Marcolungo L."/>
            <person name="Rossato M."/>
            <person name="Girolomoni L."/>
            <person name="Cosentino E."/>
            <person name="Cuine S."/>
            <person name="Li-Beisson Y."/>
            <person name="Delledonne M."/>
            <person name="Ballottari M."/>
        </authorList>
    </citation>
    <scope>NUCLEOTIDE SEQUENCE</scope>
    <source>
        <strain evidence="3">211/11P</strain>
        <tissue evidence="3">Whole cell</tissue>
    </source>
</reference>
<dbReference type="EMBL" id="SIDB01000002">
    <property type="protein sequence ID" value="KAI3436402.1"/>
    <property type="molecule type" value="Genomic_DNA"/>
</dbReference>
<evidence type="ECO:0000259" key="2">
    <source>
        <dbReference type="Pfam" id="PF01593"/>
    </source>
</evidence>
<dbReference type="SUPFAM" id="SSF51905">
    <property type="entry name" value="FAD/NAD(P)-binding domain"/>
    <property type="match status" value="1"/>
</dbReference>